<gene>
    <name evidence="3" type="ORF">BBRV_LOCUS103675</name>
</gene>
<protein>
    <recommendedName>
        <fullName evidence="2">Peptidase M13 C-terminal domain-containing protein</fullName>
    </recommendedName>
</protein>
<dbReference type="GO" id="GO:0005886">
    <property type="term" value="C:plasma membrane"/>
    <property type="evidence" value="ECO:0007669"/>
    <property type="project" value="TreeGrafter"/>
</dbReference>
<dbReference type="InterPro" id="IPR000718">
    <property type="entry name" value="Peptidase_M13"/>
</dbReference>
<dbReference type="PROSITE" id="PS51885">
    <property type="entry name" value="NEPRILYSIN"/>
    <property type="match status" value="1"/>
</dbReference>
<feature type="domain" description="Peptidase M13 C-terminal" evidence="2">
    <location>
        <begin position="1"/>
        <end position="57"/>
    </location>
</feature>
<dbReference type="GO" id="GO:0016485">
    <property type="term" value="P:protein processing"/>
    <property type="evidence" value="ECO:0007669"/>
    <property type="project" value="TreeGrafter"/>
</dbReference>
<dbReference type="PANTHER" id="PTHR11733:SF167">
    <property type="entry name" value="FI17812P1-RELATED"/>
    <property type="match status" value="1"/>
</dbReference>
<sequence length="57" mass="6206">MWCLSAADSYFKNEAPLDEHSPGNIRIVGSTANFDEFSKAFNCPAGTPLNPTNKCNI</sequence>
<organism evidence="3">
    <name type="scientific">Bracon brevicornis</name>
    <dbReference type="NCBI Taxonomy" id="1563983"/>
    <lineage>
        <taxon>Eukaryota</taxon>
        <taxon>Metazoa</taxon>
        <taxon>Ecdysozoa</taxon>
        <taxon>Arthropoda</taxon>
        <taxon>Hexapoda</taxon>
        <taxon>Insecta</taxon>
        <taxon>Pterygota</taxon>
        <taxon>Neoptera</taxon>
        <taxon>Endopterygota</taxon>
        <taxon>Hymenoptera</taxon>
        <taxon>Apocrita</taxon>
        <taxon>Ichneumonoidea</taxon>
        <taxon>Braconidae</taxon>
        <taxon>Braconinae</taxon>
        <taxon>Bracon</taxon>
    </lineage>
</organism>
<dbReference type="Gene3D" id="3.40.390.10">
    <property type="entry name" value="Collagenase (Catalytic Domain)"/>
    <property type="match status" value="1"/>
</dbReference>
<reference evidence="3" key="1">
    <citation type="submission" date="2020-07" db="EMBL/GenBank/DDBJ databases">
        <authorList>
            <person name="Ferguson B K."/>
        </authorList>
    </citation>
    <scope>NUCLEOTIDE SEQUENCE</scope>
    <source>
        <strain evidence="3">L06</strain>
    </source>
</reference>
<comment type="similarity">
    <text evidence="1">Belongs to the peptidase M13 family.</text>
</comment>
<dbReference type="EMBL" id="CADCXW020000342">
    <property type="protein sequence ID" value="CAD1574336.1"/>
    <property type="molecule type" value="Genomic_DNA"/>
</dbReference>
<dbReference type="GO" id="GO:0004222">
    <property type="term" value="F:metalloendopeptidase activity"/>
    <property type="evidence" value="ECO:0007669"/>
    <property type="project" value="InterPro"/>
</dbReference>
<evidence type="ECO:0000313" key="3">
    <source>
        <dbReference type="EMBL" id="CAD1574336.1"/>
    </source>
</evidence>
<dbReference type="InterPro" id="IPR018497">
    <property type="entry name" value="Peptidase_M13_C"/>
</dbReference>
<dbReference type="InterPro" id="IPR024079">
    <property type="entry name" value="MetalloPept_cat_dom_sf"/>
</dbReference>
<proteinExistence type="inferred from homology"/>
<dbReference type="PANTHER" id="PTHR11733">
    <property type="entry name" value="ZINC METALLOPROTEASE FAMILY M13 NEPRILYSIN-RELATED"/>
    <property type="match status" value="1"/>
</dbReference>
<dbReference type="SUPFAM" id="SSF55486">
    <property type="entry name" value="Metalloproteases ('zincins'), catalytic domain"/>
    <property type="match status" value="1"/>
</dbReference>
<dbReference type="Pfam" id="PF01431">
    <property type="entry name" value="Peptidase_M13"/>
    <property type="match status" value="1"/>
</dbReference>
<evidence type="ECO:0000259" key="2">
    <source>
        <dbReference type="Pfam" id="PF01431"/>
    </source>
</evidence>
<name>A0A6V7LG42_9HYME</name>
<accession>A0A6V7LG42</accession>
<evidence type="ECO:0000256" key="1">
    <source>
        <dbReference type="ARBA" id="ARBA00007357"/>
    </source>
</evidence>
<dbReference type="AlphaFoldDB" id="A0A6V7LG42"/>